<gene>
    <name evidence="3" type="ORF">caldi_07030</name>
</gene>
<evidence type="ECO:0000259" key="2">
    <source>
        <dbReference type="Pfam" id="PF00582"/>
    </source>
</evidence>
<dbReference type="Proteomes" id="UP001163687">
    <property type="component" value="Chromosome"/>
</dbReference>
<evidence type="ECO:0000313" key="4">
    <source>
        <dbReference type="Proteomes" id="UP001163687"/>
    </source>
</evidence>
<comment type="similarity">
    <text evidence="1">Belongs to the universal stress protein A family.</text>
</comment>
<dbReference type="Gene3D" id="3.40.50.620">
    <property type="entry name" value="HUPs"/>
    <property type="match status" value="1"/>
</dbReference>
<dbReference type="RefSeq" id="WP_264843727.1">
    <property type="nucleotide sequence ID" value="NZ_AP025628.1"/>
</dbReference>
<dbReference type="PANTHER" id="PTHR31964">
    <property type="entry name" value="ADENINE NUCLEOTIDE ALPHA HYDROLASES-LIKE SUPERFAMILY PROTEIN"/>
    <property type="match status" value="1"/>
</dbReference>
<dbReference type="KEGG" id="cmic:caldi_07030"/>
<dbReference type="PANTHER" id="PTHR31964:SF113">
    <property type="entry name" value="USPA DOMAIN-CONTAINING PROTEIN"/>
    <property type="match status" value="1"/>
</dbReference>
<evidence type="ECO:0000256" key="1">
    <source>
        <dbReference type="ARBA" id="ARBA00008791"/>
    </source>
</evidence>
<dbReference type="InterPro" id="IPR006016">
    <property type="entry name" value="UspA"/>
</dbReference>
<dbReference type="Pfam" id="PF00582">
    <property type="entry name" value="Usp"/>
    <property type="match status" value="1"/>
</dbReference>
<dbReference type="InterPro" id="IPR014729">
    <property type="entry name" value="Rossmann-like_a/b/a_fold"/>
</dbReference>
<dbReference type="PRINTS" id="PR01438">
    <property type="entry name" value="UNVRSLSTRESS"/>
</dbReference>
<reference evidence="3" key="1">
    <citation type="submission" date="2022-03" db="EMBL/GenBank/DDBJ databases">
        <title>Complete genome sequence of Caldinitratiruptor microaerophilus.</title>
        <authorList>
            <person name="Mukaiyama R."/>
            <person name="Nishiyama T."/>
            <person name="Ueda K."/>
        </authorList>
    </citation>
    <scope>NUCLEOTIDE SEQUENCE</scope>
    <source>
        <strain evidence="3">JCM 16183</strain>
    </source>
</reference>
<organism evidence="3 4">
    <name type="scientific">Caldinitratiruptor microaerophilus</name>
    <dbReference type="NCBI Taxonomy" id="671077"/>
    <lineage>
        <taxon>Bacteria</taxon>
        <taxon>Bacillati</taxon>
        <taxon>Bacillota</taxon>
        <taxon>Clostridia</taxon>
        <taxon>Eubacteriales</taxon>
        <taxon>Symbiobacteriaceae</taxon>
        <taxon>Caldinitratiruptor</taxon>
    </lineage>
</organism>
<dbReference type="EMBL" id="AP025628">
    <property type="protein sequence ID" value="BDG59613.1"/>
    <property type="molecule type" value="Genomic_DNA"/>
</dbReference>
<protein>
    <submittedName>
        <fullName evidence="3">Universal stress protein</fullName>
    </submittedName>
</protein>
<name>A0AA35G7R9_9FIRM</name>
<dbReference type="SUPFAM" id="SSF52402">
    <property type="entry name" value="Adenine nucleotide alpha hydrolases-like"/>
    <property type="match status" value="1"/>
</dbReference>
<sequence length="146" mass="15984">MRRVLLATDGSQGSLRAARTLGAMLECMPEVEVTVLYVAHVPRELYMTDVYGNKVVPEIPLDVMIRRSAEPILNSTIEALGIPKERVRAEVQVGDPAEEITDLARLEEYDLIVVGSRGLGPVKEILLGSVSNRVLHTAPCPVLVVR</sequence>
<dbReference type="AlphaFoldDB" id="A0AA35G7R9"/>
<proteinExistence type="inferred from homology"/>
<dbReference type="InterPro" id="IPR006015">
    <property type="entry name" value="Universal_stress_UspA"/>
</dbReference>
<evidence type="ECO:0000313" key="3">
    <source>
        <dbReference type="EMBL" id="BDG59613.1"/>
    </source>
</evidence>
<keyword evidence="4" id="KW-1185">Reference proteome</keyword>
<feature type="domain" description="UspA" evidence="2">
    <location>
        <begin position="1"/>
        <end position="146"/>
    </location>
</feature>
<accession>A0AA35G7R9</accession>
<dbReference type="CDD" id="cd00293">
    <property type="entry name" value="USP-like"/>
    <property type="match status" value="1"/>
</dbReference>